<evidence type="ECO:0000259" key="6">
    <source>
        <dbReference type="PROSITE" id="PS51007"/>
    </source>
</evidence>
<evidence type="ECO:0000256" key="1">
    <source>
        <dbReference type="ARBA" id="ARBA00022617"/>
    </source>
</evidence>
<reference evidence="7 8" key="1">
    <citation type="submission" date="2024-03" db="EMBL/GenBank/DDBJ databases">
        <title>Flavobacterium soyae.</title>
        <authorList>
            <person name="Zheng W."/>
        </authorList>
    </citation>
    <scope>NUCLEOTIDE SEQUENCE [LARGE SCALE GENOMIC DNA]</scope>
    <source>
        <strain evidence="7 8">55</strain>
    </source>
</reference>
<keyword evidence="2 4" id="KW-0479">Metal-binding</keyword>
<dbReference type="PROSITE" id="PS51007">
    <property type="entry name" value="CYTC"/>
    <property type="match status" value="1"/>
</dbReference>
<dbReference type="InterPro" id="IPR036909">
    <property type="entry name" value="Cyt_c-like_dom_sf"/>
</dbReference>
<evidence type="ECO:0000256" key="4">
    <source>
        <dbReference type="PROSITE-ProRule" id="PRU00433"/>
    </source>
</evidence>
<dbReference type="SUPFAM" id="SSF46626">
    <property type="entry name" value="Cytochrome c"/>
    <property type="match status" value="1"/>
</dbReference>
<dbReference type="PANTHER" id="PTHR30600">
    <property type="entry name" value="CYTOCHROME C PEROXIDASE-RELATED"/>
    <property type="match status" value="1"/>
</dbReference>
<keyword evidence="5" id="KW-0732">Signal</keyword>
<dbReference type="InterPro" id="IPR010538">
    <property type="entry name" value="DHOR"/>
</dbReference>
<name>A0ABZ2UBL9_9FLAO</name>
<dbReference type="EMBL" id="CP150845">
    <property type="protein sequence ID" value="WYZ18568.1"/>
    <property type="molecule type" value="Genomic_DNA"/>
</dbReference>
<organism evidence="7 8">
    <name type="scientific">Flavobacterium soyae</name>
    <dbReference type="NCBI Taxonomy" id="2903098"/>
    <lineage>
        <taxon>Bacteria</taxon>
        <taxon>Pseudomonadati</taxon>
        <taxon>Bacteroidota</taxon>
        <taxon>Flavobacteriia</taxon>
        <taxon>Flavobacteriales</taxon>
        <taxon>Flavobacteriaceae</taxon>
        <taxon>Flavobacterium</taxon>
    </lineage>
</organism>
<dbReference type="Gene3D" id="1.10.760.10">
    <property type="entry name" value="Cytochrome c-like domain"/>
    <property type="match status" value="1"/>
</dbReference>
<gene>
    <name evidence="7" type="ORF">AABD74_15515</name>
</gene>
<accession>A0ABZ2UBL9</accession>
<dbReference type="Proteomes" id="UP001623852">
    <property type="component" value="Chromosome"/>
</dbReference>
<keyword evidence="8" id="KW-1185">Reference proteome</keyword>
<protein>
    <submittedName>
        <fullName evidence="7">Di-heme oxidoredictase family protein</fullName>
    </submittedName>
</protein>
<dbReference type="PANTHER" id="PTHR30600:SF4">
    <property type="entry name" value="CYTOCHROME C DOMAIN-CONTAINING PROTEIN"/>
    <property type="match status" value="1"/>
</dbReference>
<keyword evidence="1 4" id="KW-0349">Heme</keyword>
<dbReference type="InterPro" id="IPR009056">
    <property type="entry name" value="Cyt_c-like_dom"/>
</dbReference>
<evidence type="ECO:0000256" key="3">
    <source>
        <dbReference type="ARBA" id="ARBA00023004"/>
    </source>
</evidence>
<dbReference type="Pfam" id="PF06537">
    <property type="entry name" value="DHOR"/>
    <property type="match status" value="1"/>
</dbReference>
<feature type="signal peptide" evidence="5">
    <location>
        <begin position="1"/>
        <end position="23"/>
    </location>
</feature>
<evidence type="ECO:0000256" key="5">
    <source>
        <dbReference type="SAM" id="SignalP"/>
    </source>
</evidence>
<keyword evidence="3 4" id="KW-0408">Iron</keyword>
<feature type="chain" id="PRO_5046449676" evidence="5">
    <location>
        <begin position="24"/>
        <end position="401"/>
    </location>
</feature>
<evidence type="ECO:0000313" key="7">
    <source>
        <dbReference type="EMBL" id="WYZ18568.1"/>
    </source>
</evidence>
<sequence>MNYLNIFLKKSLLLISISFTLFSCDTSYVEIPADDQLLDGPVDGLSNSESAQFLRGDAAVNEVFTRETGLGPTFVGTSCINCHAGDGKGHLFTTLTRFGQIDETGNLFLNQGGPQLQNRALPSFLPEQIPAGAAFSKFTPPAFTGLGFLQYVSDADLIAMADPDDSDGDGISGTINWITIPNYSIPASTAIIQNGKYIGRYGKKASAFDLLHQTVNAYNQDMGITSIFNPIDHYSNLEIDPEIPTAKVNDVVFYLSTLKAPIQRNQNDAVVIRGKSIFAQINCATCHKSELKTSYAPVNSLSYKTFSPYTDLLLHDMGSALDDGYTEGSARTYEWRTPPLWGIGLSENSQGGNLFLMHDGRAKTIEQAIILHDGEAKQSRNAFEKLSAQDKEALLKFIKSL</sequence>
<proteinExistence type="predicted"/>
<evidence type="ECO:0000256" key="2">
    <source>
        <dbReference type="ARBA" id="ARBA00022723"/>
    </source>
</evidence>
<dbReference type="RefSeq" id="WP_406843474.1">
    <property type="nucleotide sequence ID" value="NZ_CP150845.1"/>
</dbReference>
<evidence type="ECO:0000313" key="8">
    <source>
        <dbReference type="Proteomes" id="UP001623852"/>
    </source>
</evidence>
<dbReference type="InterPro" id="IPR051395">
    <property type="entry name" value="Cytochrome_c_Peroxidase/MauG"/>
</dbReference>
<feature type="domain" description="Cytochrome c" evidence="6">
    <location>
        <begin position="269"/>
        <end position="401"/>
    </location>
</feature>